<comment type="similarity">
    <text evidence="5 15">Belongs to the cytochrome P450 family.</text>
</comment>
<dbReference type="InterPro" id="IPR002401">
    <property type="entry name" value="Cyt_P450_E_grp-I"/>
</dbReference>
<evidence type="ECO:0008006" key="19">
    <source>
        <dbReference type="Google" id="ProtNLM"/>
    </source>
</evidence>
<keyword evidence="18" id="KW-1185">Reference proteome</keyword>
<dbReference type="InterPro" id="IPR036396">
    <property type="entry name" value="Cyt_P450_sf"/>
</dbReference>
<protein>
    <recommendedName>
        <fullName evidence="19">Cytochrome P450</fullName>
    </recommendedName>
</protein>
<evidence type="ECO:0000313" key="18">
    <source>
        <dbReference type="Proteomes" id="UP001153954"/>
    </source>
</evidence>
<keyword evidence="8" id="KW-0256">Endoplasmic reticulum</keyword>
<comment type="caution">
    <text evidence="17">The sequence shown here is derived from an EMBL/GenBank/DDBJ whole genome shotgun (WGS) entry which is preliminary data.</text>
</comment>
<feature type="signal peptide" evidence="16">
    <location>
        <begin position="1"/>
        <end position="15"/>
    </location>
</feature>
<evidence type="ECO:0000256" key="11">
    <source>
        <dbReference type="ARBA" id="ARBA00023004"/>
    </source>
</evidence>
<dbReference type="SUPFAM" id="SSF48264">
    <property type="entry name" value="Cytochrome P450"/>
    <property type="match status" value="1"/>
</dbReference>
<dbReference type="Gene3D" id="1.10.630.10">
    <property type="entry name" value="Cytochrome P450"/>
    <property type="match status" value="1"/>
</dbReference>
<keyword evidence="12 15" id="KW-0503">Monooxygenase</keyword>
<keyword evidence="7 14" id="KW-0479">Metal-binding</keyword>
<dbReference type="GO" id="GO:0016705">
    <property type="term" value="F:oxidoreductase activity, acting on paired donors, with incorporation or reduction of molecular oxygen"/>
    <property type="evidence" value="ECO:0007669"/>
    <property type="project" value="InterPro"/>
</dbReference>
<dbReference type="EMBL" id="CAKOGL010000017">
    <property type="protein sequence ID" value="CAH2097053.1"/>
    <property type="molecule type" value="Genomic_DNA"/>
</dbReference>
<evidence type="ECO:0000256" key="6">
    <source>
        <dbReference type="ARBA" id="ARBA00022617"/>
    </source>
</evidence>
<evidence type="ECO:0000256" key="16">
    <source>
        <dbReference type="SAM" id="SignalP"/>
    </source>
</evidence>
<dbReference type="GO" id="GO:0020037">
    <property type="term" value="F:heme binding"/>
    <property type="evidence" value="ECO:0007669"/>
    <property type="project" value="InterPro"/>
</dbReference>
<evidence type="ECO:0000256" key="10">
    <source>
        <dbReference type="ARBA" id="ARBA00023002"/>
    </source>
</evidence>
<keyword evidence="6 14" id="KW-0349">Heme</keyword>
<feature type="binding site" description="axial binding residue" evidence="14">
    <location>
        <position position="437"/>
    </location>
    <ligand>
        <name>heme</name>
        <dbReference type="ChEBI" id="CHEBI:30413"/>
    </ligand>
    <ligandPart>
        <name>Fe</name>
        <dbReference type="ChEBI" id="CHEBI:18248"/>
    </ligandPart>
</feature>
<dbReference type="PRINTS" id="PR00463">
    <property type="entry name" value="EP450I"/>
</dbReference>
<evidence type="ECO:0000256" key="13">
    <source>
        <dbReference type="ARBA" id="ARBA00023136"/>
    </source>
</evidence>
<keyword evidence="16" id="KW-0732">Signal</keyword>
<dbReference type="Pfam" id="PF00067">
    <property type="entry name" value="p450"/>
    <property type="match status" value="1"/>
</dbReference>
<evidence type="ECO:0000256" key="8">
    <source>
        <dbReference type="ARBA" id="ARBA00022824"/>
    </source>
</evidence>
<comment type="subcellular location">
    <subcellularLocation>
        <location evidence="4">Endoplasmic reticulum membrane</location>
        <topology evidence="4">Peripheral membrane protein</topology>
    </subcellularLocation>
    <subcellularLocation>
        <location evidence="3">Microsome membrane</location>
        <topology evidence="3">Peripheral membrane protein</topology>
    </subcellularLocation>
</comment>
<evidence type="ECO:0000256" key="3">
    <source>
        <dbReference type="ARBA" id="ARBA00004174"/>
    </source>
</evidence>
<dbReference type="GO" id="GO:0005789">
    <property type="term" value="C:endoplasmic reticulum membrane"/>
    <property type="evidence" value="ECO:0007669"/>
    <property type="project" value="UniProtKB-SubCell"/>
</dbReference>
<evidence type="ECO:0000313" key="17">
    <source>
        <dbReference type="EMBL" id="CAH2097053.1"/>
    </source>
</evidence>
<dbReference type="GO" id="GO:0005506">
    <property type="term" value="F:iron ion binding"/>
    <property type="evidence" value="ECO:0007669"/>
    <property type="project" value="InterPro"/>
</dbReference>
<dbReference type="AlphaFoldDB" id="A0AAU9UGB8"/>
<comment type="function">
    <text evidence="2">May be involved in the metabolism of insect hormones and in the breakdown of synthetic insecticides.</text>
</comment>
<evidence type="ECO:0000256" key="4">
    <source>
        <dbReference type="ARBA" id="ARBA00004406"/>
    </source>
</evidence>
<keyword evidence="10 15" id="KW-0560">Oxidoreductase</keyword>
<dbReference type="PANTHER" id="PTHR24291:SF189">
    <property type="entry name" value="CYTOCHROME P450 4C3-RELATED"/>
    <property type="match status" value="1"/>
</dbReference>
<accession>A0AAU9UGB8</accession>
<reference evidence="17" key="1">
    <citation type="submission" date="2022-03" db="EMBL/GenBank/DDBJ databases">
        <authorList>
            <person name="Tunstrom K."/>
        </authorList>
    </citation>
    <scope>NUCLEOTIDE SEQUENCE</scope>
</reference>
<dbReference type="GO" id="GO:0004497">
    <property type="term" value="F:monooxygenase activity"/>
    <property type="evidence" value="ECO:0007669"/>
    <property type="project" value="UniProtKB-KW"/>
</dbReference>
<evidence type="ECO:0000256" key="5">
    <source>
        <dbReference type="ARBA" id="ARBA00010617"/>
    </source>
</evidence>
<dbReference type="InterPro" id="IPR017972">
    <property type="entry name" value="Cyt_P450_CS"/>
</dbReference>
<evidence type="ECO:0000256" key="7">
    <source>
        <dbReference type="ARBA" id="ARBA00022723"/>
    </source>
</evidence>
<dbReference type="PROSITE" id="PS00086">
    <property type="entry name" value="CYTOCHROME_P450"/>
    <property type="match status" value="1"/>
</dbReference>
<keyword evidence="9" id="KW-0492">Microsome</keyword>
<dbReference type="PANTHER" id="PTHR24291">
    <property type="entry name" value="CYTOCHROME P450 FAMILY 4"/>
    <property type="match status" value="1"/>
</dbReference>
<evidence type="ECO:0000256" key="9">
    <source>
        <dbReference type="ARBA" id="ARBA00022848"/>
    </source>
</evidence>
<dbReference type="InterPro" id="IPR050196">
    <property type="entry name" value="Cytochrome_P450_Monoox"/>
</dbReference>
<organism evidence="17 18">
    <name type="scientific">Euphydryas editha</name>
    <name type="common">Edith's checkerspot</name>
    <dbReference type="NCBI Taxonomy" id="104508"/>
    <lineage>
        <taxon>Eukaryota</taxon>
        <taxon>Metazoa</taxon>
        <taxon>Ecdysozoa</taxon>
        <taxon>Arthropoda</taxon>
        <taxon>Hexapoda</taxon>
        <taxon>Insecta</taxon>
        <taxon>Pterygota</taxon>
        <taxon>Neoptera</taxon>
        <taxon>Endopterygota</taxon>
        <taxon>Lepidoptera</taxon>
        <taxon>Glossata</taxon>
        <taxon>Ditrysia</taxon>
        <taxon>Papilionoidea</taxon>
        <taxon>Nymphalidae</taxon>
        <taxon>Nymphalinae</taxon>
        <taxon>Euphydryas</taxon>
    </lineage>
</organism>
<comment type="cofactor">
    <cofactor evidence="1 14">
        <name>heme</name>
        <dbReference type="ChEBI" id="CHEBI:30413"/>
    </cofactor>
</comment>
<keyword evidence="11 14" id="KW-0408">Iron</keyword>
<keyword evidence="13" id="KW-0472">Membrane</keyword>
<sequence>MLMVVLICVVFGLWAWSWRNTNKNEPPAVPGGLPLIGHALSLMGDSAQLWNIVKELSYESIKAGGVISAYIGPRTIYIVTDPDDFLTVSNACLQKDGFYEFAKPWLGEGLVTGNVSIWKVHRRLLNPAFSQVVLDGFLDIFNKQSRRLVKDLEVEVGNGPFDHWVYTRHNALETICLTALGVDFTDKSVLNSEYVMAAEQMFNVLVDRFQKFWLHNHFIYSWSALRKKQDEYLKILHNMSYTVLKKRKADYLNNRNKTEEKTQGAKFKPFMDLLLELSIEKGAFNDREIREHVDTMIVGGHDTSASVLMYSMLLVGSYPDVQEKVFQELNNVFGDDDRDVTKQDLSQLCYLEAVLKETMRIYPIVPVTARYLDRDVKLRNCTLTKGRTCFMFVYGVHRHPMWGKDAEEFKPERWLSPATLPECPTAFAGFGMGRRICIGKSYAFMSMKTTLAHLFRHYRLKGNHSKLEAKIDVMLKPVSGYHISIERRNKDENI</sequence>
<dbReference type="Proteomes" id="UP001153954">
    <property type="component" value="Unassembled WGS sequence"/>
</dbReference>
<dbReference type="CDD" id="cd20628">
    <property type="entry name" value="CYP4"/>
    <property type="match status" value="1"/>
</dbReference>
<feature type="chain" id="PRO_5043684295" description="Cytochrome P450" evidence="16">
    <location>
        <begin position="16"/>
        <end position="494"/>
    </location>
</feature>
<evidence type="ECO:0000256" key="15">
    <source>
        <dbReference type="RuleBase" id="RU000461"/>
    </source>
</evidence>
<dbReference type="InterPro" id="IPR001128">
    <property type="entry name" value="Cyt_P450"/>
</dbReference>
<evidence type="ECO:0000256" key="12">
    <source>
        <dbReference type="ARBA" id="ARBA00023033"/>
    </source>
</evidence>
<evidence type="ECO:0000256" key="2">
    <source>
        <dbReference type="ARBA" id="ARBA00003690"/>
    </source>
</evidence>
<gene>
    <name evidence="17" type="ORF">EEDITHA_LOCUS12323</name>
</gene>
<evidence type="ECO:0000256" key="1">
    <source>
        <dbReference type="ARBA" id="ARBA00001971"/>
    </source>
</evidence>
<name>A0AAU9UGB8_EUPED</name>
<proteinExistence type="inferred from homology"/>
<dbReference type="PRINTS" id="PR00385">
    <property type="entry name" value="P450"/>
</dbReference>
<evidence type="ECO:0000256" key="14">
    <source>
        <dbReference type="PIRSR" id="PIRSR602401-1"/>
    </source>
</evidence>